<sequence length="210" mass="23543">MVISISSWNRYIGLKADYSASLAMQRYKSGQMTFREAIDAALKNFFLGKLTYFYWNSGEEMAPTIGAPRGTHLVRKLPVSGPTYVFPGDVVVLRDPMKSHNNYLVRRLAGIGGYEMVSKDEKEVPFVLGKNQFWVLSDNENLKPKEANDSRNFGPVLMANIVGRVIYSMRTAEDHGPVQNSSNSGMKADSEVLEVELDLDQMTKIHLGKD</sequence>
<dbReference type="RefSeq" id="XP_035550290.1">
    <property type="nucleotide sequence ID" value="XM_035694397.1"/>
</dbReference>
<protein>
    <submittedName>
        <fullName evidence="2 3">Uncharacterized protein LOC109003568 isoform X1</fullName>
    </submittedName>
</protein>
<dbReference type="RefSeq" id="XP_035550288.1">
    <property type="nucleotide sequence ID" value="XM_035694395.1"/>
</dbReference>
<accession>A0A6P9ERN0</accession>
<dbReference type="GeneID" id="109003568"/>
<gene>
    <name evidence="2 3 4 5 6 7" type="primary">LOC109003568</name>
</gene>
<proteinExistence type="predicted"/>
<evidence type="ECO:0000313" key="7">
    <source>
        <dbReference type="RefSeq" id="XP_035550291.1"/>
    </source>
</evidence>
<dbReference type="RefSeq" id="XP_035550286.1">
    <property type="nucleotide sequence ID" value="XM_035694393.1"/>
</dbReference>
<dbReference type="InterPro" id="IPR019533">
    <property type="entry name" value="Peptidase_S26"/>
</dbReference>
<dbReference type="SUPFAM" id="SSF51306">
    <property type="entry name" value="LexA/Signal peptidase"/>
    <property type="match status" value="1"/>
</dbReference>
<dbReference type="GO" id="GO:0006465">
    <property type="term" value="P:signal peptide processing"/>
    <property type="evidence" value="ECO:0007669"/>
    <property type="project" value="InterPro"/>
</dbReference>
<dbReference type="Gene3D" id="2.10.109.10">
    <property type="entry name" value="Umud Fragment, subunit A"/>
    <property type="match status" value="1"/>
</dbReference>
<dbReference type="RefSeq" id="XP_035550291.1">
    <property type="nucleotide sequence ID" value="XM_035694398.1"/>
</dbReference>
<keyword evidence="1" id="KW-1185">Reference proteome</keyword>
<evidence type="ECO:0000313" key="3">
    <source>
        <dbReference type="RefSeq" id="XP_035550287.1"/>
    </source>
</evidence>
<dbReference type="CDD" id="cd06530">
    <property type="entry name" value="S26_SPase_I"/>
    <property type="match status" value="1"/>
</dbReference>
<dbReference type="RefSeq" id="XP_035550287.1">
    <property type="nucleotide sequence ID" value="XM_035694394.1"/>
</dbReference>
<evidence type="ECO:0000313" key="6">
    <source>
        <dbReference type="RefSeq" id="XP_035550290.1"/>
    </source>
</evidence>
<dbReference type="KEGG" id="jre:109003568"/>
<dbReference type="OrthoDB" id="308440at2759"/>
<dbReference type="PANTHER" id="PTHR47040">
    <property type="entry name" value="OSJNBA0068L06.9 PROTEIN"/>
    <property type="match status" value="1"/>
</dbReference>
<name>A0A6P9ERN0_JUGRE</name>
<evidence type="ECO:0000313" key="4">
    <source>
        <dbReference type="RefSeq" id="XP_035550288.1"/>
    </source>
</evidence>
<dbReference type="GO" id="GO:0004252">
    <property type="term" value="F:serine-type endopeptidase activity"/>
    <property type="evidence" value="ECO:0007669"/>
    <property type="project" value="InterPro"/>
</dbReference>
<evidence type="ECO:0000313" key="1">
    <source>
        <dbReference type="Proteomes" id="UP000235220"/>
    </source>
</evidence>
<dbReference type="AlphaFoldDB" id="A0A6P9ERN0"/>
<dbReference type="RefSeq" id="XP_035550289.1">
    <property type="nucleotide sequence ID" value="XM_035694396.1"/>
</dbReference>
<dbReference type="Proteomes" id="UP000235220">
    <property type="component" value="Chromosome 10"/>
</dbReference>
<evidence type="ECO:0000313" key="5">
    <source>
        <dbReference type="RefSeq" id="XP_035550289.1"/>
    </source>
</evidence>
<organism evidence="1 5">
    <name type="scientific">Juglans regia</name>
    <name type="common">English walnut</name>
    <dbReference type="NCBI Taxonomy" id="51240"/>
    <lineage>
        <taxon>Eukaryota</taxon>
        <taxon>Viridiplantae</taxon>
        <taxon>Streptophyta</taxon>
        <taxon>Embryophyta</taxon>
        <taxon>Tracheophyta</taxon>
        <taxon>Spermatophyta</taxon>
        <taxon>Magnoliopsida</taxon>
        <taxon>eudicotyledons</taxon>
        <taxon>Gunneridae</taxon>
        <taxon>Pentapetalae</taxon>
        <taxon>rosids</taxon>
        <taxon>fabids</taxon>
        <taxon>Fagales</taxon>
        <taxon>Juglandaceae</taxon>
        <taxon>Juglans</taxon>
    </lineage>
</organism>
<dbReference type="InterPro" id="IPR053307">
    <property type="entry name" value="Mitochondrial_IM_protease"/>
</dbReference>
<evidence type="ECO:0000313" key="2">
    <source>
        <dbReference type="RefSeq" id="XP_035550286.1"/>
    </source>
</evidence>
<dbReference type="InterPro" id="IPR036286">
    <property type="entry name" value="LexA/Signal_pep-like_sf"/>
</dbReference>
<dbReference type="PANTHER" id="PTHR47040:SF1">
    <property type="entry name" value="MITOCHONDRIAL ATP-INDEPENDENT INNER MEMBRANE PROTEASE SUBUNIT 2"/>
    <property type="match status" value="1"/>
</dbReference>
<reference evidence="2 3" key="1">
    <citation type="submission" date="2025-04" db="UniProtKB">
        <authorList>
            <consortium name="RefSeq"/>
        </authorList>
    </citation>
    <scope>IDENTIFICATION</scope>
    <source>
        <tissue evidence="2 3">Leaves</tissue>
    </source>
</reference>